<dbReference type="InterPro" id="IPR029064">
    <property type="entry name" value="Ribosomal_eL30-like_sf"/>
</dbReference>
<reference evidence="1" key="1">
    <citation type="submission" date="2019-12" db="EMBL/GenBank/DDBJ databases">
        <title>Genome sequencing and annotation of Brassica cretica.</title>
        <authorList>
            <person name="Studholme D.J."/>
            <person name="Sarris P.F."/>
        </authorList>
    </citation>
    <scope>NUCLEOTIDE SEQUENCE</scope>
    <source>
        <strain evidence="1">PFS-102/07</strain>
        <tissue evidence="1">Leaf</tissue>
    </source>
</reference>
<sequence>MSLLEWLANEYRRFGCALEFVTNKSQEGSQFCTGMSDGPPRSLNQHARTFEKLVSRTKFEYEDEHGKYTTLRPGFFCKKIGPDVLLFPLRTVAVRQETSTAWRGVRCSGVGVGGDAWKQRAVPNSNYVVPMDDKFSSSSITRPLIEILRDLNKKIPDNIVKSHGPGSNAASSGFIPWYHANRMLSFYAPGWCGEVRDVIYSENGSVTVVYRLTIRGSDGEAHRESTGTVTMTDNRIDDPVAAAEELAFCRACDGDLKDDSVVSAPLVDETATTLSESLGDEGKQRPFHRWLSSTRENADLSLYWWLSETGNNGLACGLIKRHEPGIRSRKCRYRLWRIMRRERQDGDETVWRFTGLWSQSQKKEFTGPWSLLMGLWSLVTGVKQKTEFTGLWNLVSVVFGVLVFEC</sequence>
<dbReference type="InterPro" id="IPR037489">
    <property type="entry name" value="RAD52-like"/>
</dbReference>
<dbReference type="PANTHER" id="PTHR34050:SF3">
    <property type="entry name" value="DNA REPAIR RAD52-LIKE PROTEIN 2, CHLOROPLASTIC"/>
    <property type="match status" value="1"/>
</dbReference>
<name>A0A8S9IK21_BRACR</name>
<dbReference type="GO" id="GO:0003677">
    <property type="term" value="F:DNA binding"/>
    <property type="evidence" value="ECO:0007669"/>
    <property type="project" value="InterPro"/>
</dbReference>
<proteinExistence type="predicted"/>
<dbReference type="GO" id="GO:0000724">
    <property type="term" value="P:double-strand break repair via homologous recombination"/>
    <property type="evidence" value="ECO:0007669"/>
    <property type="project" value="InterPro"/>
</dbReference>
<protein>
    <submittedName>
        <fullName evidence="1">Uncharacterized protein</fullName>
    </submittedName>
</protein>
<dbReference type="Gene3D" id="3.30.1330.30">
    <property type="match status" value="1"/>
</dbReference>
<dbReference type="SUPFAM" id="SSF55315">
    <property type="entry name" value="L30e-like"/>
    <property type="match status" value="1"/>
</dbReference>
<organism evidence="1">
    <name type="scientific">Brassica cretica</name>
    <name type="common">Mustard</name>
    <dbReference type="NCBI Taxonomy" id="69181"/>
    <lineage>
        <taxon>Eukaryota</taxon>
        <taxon>Viridiplantae</taxon>
        <taxon>Streptophyta</taxon>
        <taxon>Embryophyta</taxon>
        <taxon>Tracheophyta</taxon>
        <taxon>Spermatophyta</taxon>
        <taxon>Magnoliopsida</taxon>
        <taxon>eudicotyledons</taxon>
        <taxon>Gunneridae</taxon>
        <taxon>Pentapetalae</taxon>
        <taxon>rosids</taxon>
        <taxon>malvids</taxon>
        <taxon>Brassicales</taxon>
        <taxon>Brassicaceae</taxon>
        <taxon>Brassiceae</taxon>
        <taxon>Brassica</taxon>
    </lineage>
</organism>
<accession>A0A8S9IK21</accession>
<dbReference type="PANTHER" id="PTHR34050">
    <property type="entry name" value="DNA REPAIR RAD52-LIKE PROTEIN 2, CHLOROPLASTIC"/>
    <property type="match status" value="1"/>
</dbReference>
<gene>
    <name evidence="1" type="ORF">F2Q70_00000264</name>
</gene>
<comment type="caution">
    <text evidence="1">The sequence shown here is derived from an EMBL/GenBank/DDBJ whole genome shotgun (WGS) entry which is preliminary data.</text>
</comment>
<dbReference type="EMBL" id="QGKY02001015">
    <property type="protein sequence ID" value="KAF2570311.1"/>
    <property type="molecule type" value="Genomic_DNA"/>
</dbReference>
<evidence type="ECO:0000313" key="1">
    <source>
        <dbReference type="EMBL" id="KAF2570311.1"/>
    </source>
</evidence>
<dbReference type="AlphaFoldDB" id="A0A8S9IK21"/>